<evidence type="ECO:0000256" key="6">
    <source>
        <dbReference type="ARBA" id="ARBA00022692"/>
    </source>
</evidence>
<dbReference type="InterPro" id="IPR043142">
    <property type="entry name" value="PapC-like_C_sf"/>
</dbReference>
<dbReference type="PROSITE" id="PS01151">
    <property type="entry name" value="FIMBRIAL_USHER"/>
    <property type="match status" value="1"/>
</dbReference>
<accession>A0A423Y2J9</accession>
<dbReference type="Gene3D" id="2.60.40.3110">
    <property type="match status" value="1"/>
</dbReference>
<evidence type="ECO:0000313" key="15">
    <source>
        <dbReference type="EMBL" id="ROW63949.1"/>
    </source>
</evidence>
<dbReference type="FunFam" id="2.60.40.2610:FF:000001">
    <property type="entry name" value="Outer membrane fimbrial usher protein"/>
    <property type="match status" value="1"/>
</dbReference>
<dbReference type="InterPro" id="IPR025949">
    <property type="entry name" value="PapC-like_C"/>
</dbReference>
<keyword evidence="3 11" id="KW-0813">Transport</keyword>
<keyword evidence="8 11" id="KW-0472">Membrane</keyword>
<evidence type="ECO:0000313" key="16">
    <source>
        <dbReference type="Proteomes" id="UP000285793"/>
    </source>
</evidence>
<dbReference type="FunFam" id="3.10.20.410:FF:000001">
    <property type="entry name" value="Fimbrial outer membrane usher protein"/>
    <property type="match status" value="1"/>
</dbReference>
<feature type="domain" description="PapC N-terminal" evidence="14">
    <location>
        <begin position="38"/>
        <end position="185"/>
    </location>
</feature>
<evidence type="ECO:0000256" key="2">
    <source>
        <dbReference type="ARBA" id="ARBA00008064"/>
    </source>
</evidence>
<dbReference type="Gene3D" id="2.60.40.2610">
    <property type="entry name" value="Outer membrane usher protein FimD, plug domain"/>
    <property type="match status" value="1"/>
</dbReference>
<dbReference type="Pfam" id="PF13953">
    <property type="entry name" value="PapC_C"/>
    <property type="match status" value="1"/>
</dbReference>
<feature type="chain" id="PRO_5019539348" evidence="12">
    <location>
        <begin position="36"/>
        <end position="850"/>
    </location>
</feature>
<feature type="signal peptide" evidence="12">
    <location>
        <begin position="1"/>
        <end position="35"/>
    </location>
</feature>
<dbReference type="EMBL" id="PQJL01000002">
    <property type="protein sequence ID" value="ROW63949.1"/>
    <property type="molecule type" value="Genomic_DNA"/>
</dbReference>
<dbReference type="InterPro" id="IPR037224">
    <property type="entry name" value="PapC_N_sf"/>
</dbReference>
<keyword evidence="4" id="KW-1134">Transmembrane beta strand</keyword>
<dbReference type="InterPro" id="IPR000015">
    <property type="entry name" value="Fimb_usher"/>
</dbReference>
<evidence type="ECO:0000259" key="14">
    <source>
        <dbReference type="Pfam" id="PF13954"/>
    </source>
</evidence>
<dbReference type="RefSeq" id="WP_123947784.1">
    <property type="nucleotide sequence ID" value="NZ_PQJL01000002.1"/>
</dbReference>
<evidence type="ECO:0000256" key="4">
    <source>
        <dbReference type="ARBA" id="ARBA00022452"/>
    </source>
</evidence>
<dbReference type="SUPFAM" id="SSF141729">
    <property type="entry name" value="FimD N-terminal domain-like"/>
    <property type="match status" value="1"/>
</dbReference>
<dbReference type="InterPro" id="IPR042186">
    <property type="entry name" value="FimD_plug_dom"/>
</dbReference>
<dbReference type="Pfam" id="PF00577">
    <property type="entry name" value="Usher"/>
    <property type="match status" value="1"/>
</dbReference>
<feature type="domain" description="PapC-like C-terminal" evidence="13">
    <location>
        <begin position="770"/>
        <end position="834"/>
    </location>
</feature>
<keyword evidence="5 11" id="KW-1029">Fimbrium biogenesis</keyword>
<dbReference type="AlphaFoldDB" id="A0A423Y2J9"/>
<dbReference type="GO" id="GO:0009279">
    <property type="term" value="C:cell outer membrane"/>
    <property type="evidence" value="ECO:0007669"/>
    <property type="project" value="UniProtKB-SubCell"/>
</dbReference>
<dbReference type="InterPro" id="IPR018030">
    <property type="entry name" value="Fimbrial_membr_usher_CS"/>
</dbReference>
<keyword evidence="9" id="KW-1015">Disulfide bond</keyword>
<evidence type="ECO:0000256" key="10">
    <source>
        <dbReference type="ARBA" id="ARBA00023237"/>
    </source>
</evidence>
<dbReference type="Gene3D" id="2.60.40.2070">
    <property type="match status" value="1"/>
</dbReference>
<reference evidence="15 16" key="1">
    <citation type="journal article" date="2018" name="Front. Microbiol.">
        <title>An Investigation of an Acute Gastroenteritis Outbreak: Cronobacter sakazakii, a Potential Cause of Food-Borne Illness.</title>
        <authorList>
            <person name="Yong W."/>
            <person name="Guo B."/>
            <person name="Shi X."/>
            <person name="Cheng T."/>
            <person name="Chen M."/>
            <person name="Jiang X."/>
            <person name="Ye Y."/>
            <person name="Wang J."/>
            <person name="Xie G."/>
            <person name="Ding J."/>
        </authorList>
    </citation>
    <scope>NUCLEOTIDE SEQUENCE [LARGE SCALE GENOMIC DNA]</scope>
    <source>
        <strain evidence="15 16">S1</strain>
    </source>
</reference>
<dbReference type="Pfam" id="PF13954">
    <property type="entry name" value="PapC_N"/>
    <property type="match status" value="1"/>
</dbReference>
<evidence type="ECO:0000256" key="5">
    <source>
        <dbReference type="ARBA" id="ARBA00022558"/>
    </source>
</evidence>
<evidence type="ECO:0000259" key="13">
    <source>
        <dbReference type="Pfam" id="PF13953"/>
    </source>
</evidence>
<dbReference type="Proteomes" id="UP000285793">
    <property type="component" value="Unassembled WGS sequence"/>
</dbReference>
<comment type="similarity">
    <text evidence="2 11">Belongs to the fimbrial export usher family.</text>
</comment>
<dbReference type="FunFam" id="2.60.40.3110:FF:000001">
    <property type="entry name" value="Putative fimbrial outer membrane usher"/>
    <property type="match status" value="1"/>
</dbReference>
<evidence type="ECO:0000256" key="3">
    <source>
        <dbReference type="ARBA" id="ARBA00022448"/>
    </source>
</evidence>
<evidence type="ECO:0000256" key="1">
    <source>
        <dbReference type="ARBA" id="ARBA00004571"/>
    </source>
</evidence>
<gene>
    <name evidence="15" type="ORF">C3E80_02475</name>
</gene>
<keyword evidence="6 11" id="KW-0812">Transmembrane</keyword>
<evidence type="ECO:0000256" key="7">
    <source>
        <dbReference type="ARBA" id="ARBA00022729"/>
    </source>
</evidence>
<evidence type="ECO:0000256" key="11">
    <source>
        <dbReference type="RuleBase" id="RU003884"/>
    </source>
</evidence>
<protein>
    <submittedName>
        <fullName evidence="15">Fimbrial assembly protein</fullName>
    </submittedName>
</protein>
<dbReference type="GO" id="GO:0015473">
    <property type="term" value="F:fimbrial usher porin activity"/>
    <property type="evidence" value="ECO:0007669"/>
    <property type="project" value="InterPro"/>
</dbReference>
<organism evidence="15 16">
    <name type="scientific">Cronobacter malonaticus</name>
    <dbReference type="NCBI Taxonomy" id="413503"/>
    <lineage>
        <taxon>Bacteria</taxon>
        <taxon>Pseudomonadati</taxon>
        <taxon>Pseudomonadota</taxon>
        <taxon>Gammaproteobacteria</taxon>
        <taxon>Enterobacterales</taxon>
        <taxon>Enterobacteriaceae</taxon>
        <taxon>Cronobacter</taxon>
    </lineage>
</organism>
<evidence type="ECO:0000256" key="9">
    <source>
        <dbReference type="ARBA" id="ARBA00023157"/>
    </source>
</evidence>
<dbReference type="PANTHER" id="PTHR30451">
    <property type="entry name" value="OUTER MEMBRANE USHER PROTEIN"/>
    <property type="match status" value="1"/>
</dbReference>
<dbReference type="Gene3D" id="3.10.20.410">
    <property type="match status" value="1"/>
</dbReference>
<dbReference type="PANTHER" id="PTHR30451:SF21">
    <property type="entry name" value="FIMBRIAL USHER DOMAIN-CONTAINING PROTEIN YDET-RELATED"/>
    <property type="match status" value="1"/>
</dbReference>
<comment type="caution">
    <text evidence="15">The sequence shown here is derived from an EMBL/GenBank/DDBJ whole genome shotgun (WGS) entry which is preliminary data.</text>
</comment>
<comment type="subcellular location">
    <subcellularLocation>
        <location evidence="1 11">Cell outer membrane</location>
        <topology evidence="1 11">Multi-pass membrane protein</topology>
    </subcellularLocation>
</comment>
<evidence type="ECO:0000256" key="8">
    <source>
        <dbReference type="ARBA" id="ARBA00023136"/>
    </source>
</evidence>
<keyword evidence="10 11" id="KW-0998">Cell outer membrane</keyword>
<name>A0A423Y2J9_9ENTR</name>
<evidence type="ECO:0000256" key="12">
    <source>
        <dbReference type="SAM" id="SignalP"/>
    </source>
</evidence>
<sequence>MLLNKARRPGVFRTRHLALLIACLCTGLPLAPARADDYFNPALLDIDNPNQEKTDLTLYEKGPGLAPGKYLVDIYVNNNRIDTRDVTFTLATATDGSRVLQPCLTAEDLKSFGVKTDAFDALQAPAQCADLSVIPSASAHFNVSRQQLQLSIPQSALGQVPRGYIPPEEFNEGINALLLNYSLNGSSQKSLTPGTQDSRDLYANLRPGINLGPWRLRNYSTWRQSDDNQETEKAFSSVYTYAQRDIVSLKGALTLGQSSSPADVFDSIPFTGAQLASDDDMLPDGLRGYAPVVHGIARSNAQVIIRQNGYVISQNNVAPGAFEINDLYPSGGSGDLNVTVKESDGSEQHFVVPYASVPVLQREGRLKYSLAGGRYRSYDDKVLPTPFIQGSAIYGLPHGFTLYGGIQASQPYHALALGVGENLGKFGALSLDMTEATSTLALGDKHTGRSWRVRYSKDLALTGATLSVAGYRFSSENYYGMQEVFDALRSDNQWDNPLRRRQRTELTLEQPLGDSLGSLNVSLLKENYWNSRQAMASLSLGYNNSWHGISYGLNYSLNRNTASTTGDNAIRQNDRVLSFTLSVPLERWLPDTWASYSLNNSQQGTTQNIGMNGTALAGDKLNWNIQQSHDSQDLANNTSLNADYKGAYGEASAGYGQDSHQRQIHYGFQGGIIAHSHGITFGQQMGETVALVEAPGANNTAIANQTGIATDGRGYTIVPFVSPYRRNAIALDTETLPADADVTQAVQTVTPTRGAVVRAHFDTRTGARALMTLRRADGAPVPFGATATAQGVEEAFIVGEDGQVYLTGLQPQGTLQVSWGKDASQHCAATWHLPSQNSSTPFITFSAQCV</sequence>
<dbReference type="GO" id="GO:0009297">
    <property type="term" value="P:pilus assembly"/>
    <property type="evidence" value="ECO:0007669"/>
    <property type="project" value="InterPro"/>
</dbReference>
<dbReference type="InterPro" id="IPR025885">
    <property type="entry name" value="PapC_N"/>
</dbReference>
<keyword evidence="7 12" id="KW-0732">Signal</keyword>
<proteinExistence type="inferred from homology"/>